<gene>
    <name evidence="5" type="ORF">pipiens_001495</name>
</gene>
<keyword evidence="1 2" id="KW-0482">Metalloprotease</keyword>
<dbReference type="SUPFAM" id="SSF55486">
    <property type="entry name" value="Metalloproteases ('zincins'), catalytic domain"/>
    <property type="match status" value="1"/>
</dbReference>
<feature type="disulfide bond" evidence="1">
    <location>
        <begin position="135"/>
        <end position="157"/>
    </location>
</feature>
<dbReference type="PRINTS" id="PR00480">
    <property type="entry name" value="ASTACIN"/>
</dbReference>
<evidence type="ECO:0000256" key="3">
    <source>
        <dbReference type="SAM" id="Phobius"/>
    </source>
</evidence>
<keyword evidence="6" id="KW-1185">Reference proteome</keyword>
<comment type="cofactor">
    <cofactor evidence="1 2">
        <name>Zn(2+)</name>
        <dbReference type="ChEBI" id="CHEBI:29105"/>
    </cofactor>
    <text evidence="1 2">Binds 1 zinc ion per subunit.</text>
</comment>
<keyword evidence="3" id="KW-0472">Membrane</keyword>
<dbReference type="GO" id="GO:0004222">
    <property type="term" value="F:metalloendopeptidase activity"/>
    <property type="evidence" value="ECO:0007669"/>
    <property type="project" value="UniProtKB-UniRule"/>
</dbReference>
<evidence type="ECO:0000259" key="4">
    <source>
        <dbReference type="PROSITE" id="PS51864"/>
    </source>
</evidence>
<keyword evidence="3" id="KW-0812">Transmembrane</keyword>
<dbReference type="PANTHER" id="PTHR10127">
    <property type="entry name" value="DISCOIDIN, CUB, EGF, LAMININ , AND ZINC METALLOPROTEASE DOMAIN CONTAINING"/>
    <property type="match status" value="1"/>
</dbReference>
<dbReference type="InterPro" id="IPR024079">
    <property type="entry name" value="MetalloPept_cat_dom_sf"/>
</dbReference>
<dbReference type="GO" id="GO:0008270">
    <property type="term" value="F:zinc ion binding"/>
    <property type="evidence" value="ECO:0007669"/>
    <property type="project" value="UniProtKB-UniRule"/>
</dbReference>
<dbReference type="SMART" id="SM00235">
    <property type="entry name" value="ZnMc"/>
    <property type="match status" value="1"/>
</dbReference>
<dbReference type="Pfam" id="PF01400">
    <property type="entry name" value="Astacin"/>
    <property type="match status" value="1"/>
</dbReference>
<feature type="transmembrane region" description="Helical" evidence="3">
    <location>
        <begin position="24"/>
        <end position="46"/>
    </location>
</feature>
<dbReference type="CDD" id="cd04280">
    <property type="entry name" value="ZnMc_astacin_like"/>
    <property type="match status" value="1"/>
</dbReference>
<keyword evidence="1 2" id="KW-0378">Hydrolase</keyword>
<feature type="binding site" evidence="1">
    <location>
        <position position="170"/>
    </location>
    <ligand>
        <name>Zn(2+)</name>
        <dbReference type="ChEBI" id="CHEBI:29105"/>
        <note>catalytic</note>
    </ligand>
</feature>
<keyword evidence="1 2" id="KW-0479">Metal-binding</keyword>
<feature type="binding site" evidence="1">
    <location>
        <position position="166"/>
    </location>
    <ligand>
        <name>Zn(2+)</name>
        <dbReference type="ChEBI" id="CHEBI:29105"/>
        <note>catalytic</note>
    </ligand>
</feature>
<protein>
    <recommendedName>
        <fullName evidence="2">Metalloendopeptidase</fullName>
        <ecNumber evidence="2">3.4.24.-</ecNumber>
    </recommendedName>
</protein>
<dbReference type="EC" id="3.4.24.-" evidence="2"/>
<organism evidence="5 6">
    <name type="scientific">Culex pipiens pipiens</name>
    <name type="common">Northern house mosquito</name>
    <dbReference type="NCBI Taxonomy" id="38569"/>
    <lineage>
        <taxon>Eukaryota</taxon>
        <taxon>Metazoa</taxon>
        <taxon>Ecdysozoa</taxon>
        <taxon>Arthropoda</taxon>
        <taxon>Hexapoda</taxon>
        <taxon>Insecta</taxon>
        <taxon>Pterygota</taxon>
        <taxon>Neoptera</taxon>
        <taxon>Endopterygota</taxon>
        <taxon>Diptera</taxon>
        <taxon>Nematocera</taxon>
        <taxon>Culicoidea</taxon>
        <taxon>Culicidae</taxon>
        <taxon>Culicinae</taxon>
        <taxon>Culicini</taxon>
        <taxon>Culex</taxon>
        <taxon>Culex</taxon>
    </lineage>
</organism>
<evidence type="ECO:0000313" key="6">
    <source>
        <dbReference type="Proteomes" id="UP001562425"/>
    </source>
</evidence>
<feature type="domain" description="Peptidase M12A" evidence="4">
    <location>
        <begin position="69"/>
        <end position="270"/>
    </location>
</feature>
<evidence type="ECO:0000256" key="2">
    <source>
        <dbReference type="RuleBase" id="RU361183"/>
    </source>
</evidence>
<dbReference type="InterPro" id="IPR001506">
    <property type="entry name" value="Peptidase_M12A"/>
</dbReference>
<dbReference type="PROSITE" id="PS51864">
    <property type="entry name" value="ASTACIN"/>
    <property type="match status" value="1"/>
</dbReference>
<keyword evidence="3" id="KW-1133">Transmembrane helix</keyword>
<comment type="caution">
    <text evidence="1">Lacks conserved residue(s) required for the propagation of feature annotation.</text>
</comment>
<sequence length="273" mass="30976">MPFTVPLDKKIICSLPNGKHFDQIARVVVFQEAMFLALVLITFAVVRCDSSFYESYFNEPVAPNSQTRNALRLAAYKWPNGIVPFTFDPGCDQRYRTAVLNAISVLEQAASCVHFIPKTDDQTEHIRFVRSNSGCGSSIGYRAGQREPLDVLLDDFCLGLAGAVQHELLHVLGLFHEHTRPDRDEYVEVLWDNIEPEFRRNFARGTEDYMETFGLPYDYGSVMHYPTFAFARPGTSVTMVSRQNRSAELGQTDGASELDLEKVRRMYDCPRGK</sequence>
<accession>A0ABD1CP78</accession>
<dbReference type="InterPro" id="IPR034035">
    <property type="entry name" value="Astacin-like_dom"/>
</dbReference>
<dbReference type="PANTHER" id="PTHR10127:SF850">
    <property type="entry name" value="METALLOENDOPEPTIDASE"/>
    <property type="match status" value="1"/>
</dbReference>
<dbReference type="Gene3D" id="3.40.390.10">
    <property type="entry name" value="Collagenase (Catalytic Domain)"/>
    <property type="match status" value="1"/>
</dbReference>
<name>A0ABD1CP78_CULPP</name>
<proteinExistence type="predicted"/>
<evidence type="ECO:0000256" key="1">
    <source>
        <dbReference type="PROSITE-ProRule" id="PRU01211"/>
    </source>
</evidence>
<keyword evidence="1 2" id="KW-0862">Zinc</keyword>
<evidence type="ECO:0000313" key="5">
    <source>
        <dbReference type="EMBL" id="KAL1378166.1"/>
    </source>
</evidence>
<dbReference type="Proteomes" id="UP001562425">
    <property type="component" value="Unassembled WGS sequence"/>
</dbReference>
<comment type="caution">
    <text evidence="5">The sequence shown here is derived from an EMBL/GenBank/DDBJ whole genome shotgun (WGS) entry which is preliminary data.</text>
</comment>
<reference evidence="5 6" key="1">
    <citation type="submission" date="2024-05" db="EMBL/GenBank/DDBJ databases">
        <title>Culex pipiens pipiens assembly and annotation.</title>
        <authorList>
            <person name="Alout H."/>
            <person name="Durand T."/>
        </authorList>
    </citation>
    <scope>NUCLEOTIDE SEQUENCE [LARGE SCALE GENOMIC DNA]</scope>
    <source>
        <strain evidence="5">HA-2024</strain>
        <tissue evidence="5">Whole body</tissue>
    </source>
</reference>
<dbReference type="GO" id="GO:0006508">
    <property type="term" value="P:proteolysis"/>
    <property type="evidence" value="ECO:0007669"/>
    <property type="project" value="UniProtKB-KW"/>
</dbReference>
<feature type="active site" evidence="1">
    <location>
        <position position="167"/>
    </location>
</feature>
<dbReference type="AlphaFoldDB" id="A0ABD1CP78"/>
<keyword evidence="1" id="KW-1015">Disulfide bond</keyword>
<keyword evidence="1 2" id="KW-0645">Protease</keyword>
<feature type="binding site" evidence="1">
    <location>
        <position position="176"/>
    </location>
    <ligand>
        <name>Zn(2+)</name>
        <dbReference type="ChEBI" id="CHEBI:29105"/>
        <note>catalytic</note>
    </ligand>
</feature>
<dbReference type="InterPro" id="IPR006026">
    <property type="entry name" value="Peptidase_Metallo"/>
</dbReference>
<dbReference type="EMBL" id="JBEHCU010010479">
    <property type="protein sequence ID" value="KAL1378166.1"/>
    <property type="molecule type" value="Genomic_DNA"/>
</dbReference>